<dbReference type="EMBL" id="DWWT01000054">
    <property type="protein sequence ID" value="HJC06571.1"/>
    <property type="molecule type" value="Genomic_DNA"/>
</dbReference>
<protein>
    <recommendedName>
        <fullName evidence="3">Gp5/Type VI secretion system Vgr protein OB-fold domain-containing protein</fullName>
    </recommendedName>
</protein>
<evidence type="ECO:0000313" key="1">
    <source>
        <dbReference type="EMBL" id="HJC06571.1"/>
    </source>
</evidence>
<gene>
    <name evidence="1" type="ORF">H9704_10535</name>
</gene>
<dbReference type="AlphaFoldDB" id="A0A9D2N1V1"/>
<dbReference type="Proteomes" id="UP000823910">
    <property type="component" value="Unassembled WGS sequence"/>
</dbReference>
<evidence type="ECO:0008006" key="3">
    <source>
        <dbReference type="Google" id="ProtNLM"/>
    </source>
</evidence>
<proteinExistence type="predicted"/>
<dbReference type="SUPFAM" id="SSF69279">
    <property type="entry name" value="Phage tail proteins"/>
    <property type="match status" value="1"/>
</dbReference>
<comment type="caution">
    <text evidence="1">The sequence shown here is derived from an EMBL/GenBank/DDBJ whole genome shotgun (WGS) entry which is preliminary data.</text>
</comment>
<evidence type="ECO:0000313" key="2">
    <source>
        <dbReference type="Proteomes" id="UP000823910"/>
    </source>
</evidence>
<name>A0A9D2N1V1_9FIRM</name>
<dbReference type="Gene3D" id="3.55.50.10">
    <property type="entry name" value="Baseplate protein-like domains"/>
    <property type="match status" value="1"/>
</dbReference>
<reference evidence="1" key="1">
    <citation type="journal article" date="2021" name="PeerJ">
        <title>Extensive microbial diversity within the chicken gut microbiome revealed by metagenomics and culture.</title>
        <authorList>
            <person name="Gilroy R."/>
            <person name="Ravi A."/>
            <person name="Getino M."/>
            <person name="Pursley I."/>
            <person name="Horton D.L."/>
            <person name="Alikhan N.F."/>
            <person name="Baker D."/>
            <person name="Gharbi K."/>
            <person name="Hall N."/>
            <person name="Watson M."/>
            <person name="Adriaenssens E.M."/>
            <person name="Foster-Nyarko E."/>
            <person name="Jarju S."/>
            <person name="Secka A."/>
            <person name="Antonio M."/>
            <person name="Oren A."/>
            <person name="Chaudhuri R.R."/>
            <person name="La Ragione R."/>
            <person name="Hildebrand F."/>
            <person name="Pallen M.J."/>
        </authorList>
    </citation>
    <scope>NUCLEOTIDE SEQUENCE</scope>
    <source>
        <strain evidence="1">CHK180-15479</strain>
    </source>
</reference>
<organism evidence="1 2">
    <name type="scientific">Candidatus Enterocloster excrementipullorum</name>
    <dbReference type="NCBI Taxonomy" id="2838559"/>
    <lineage>
        <taxon>Bacteria</taxon>
        <taxon>Bacillati</taxon>
        <taxon>Bacillota</taxon>
        <taxon>Clostridia</taxon>
        <taxon>Lachnospirales</taxon>
        <taxon>Lachnospiraceae</taxon>
        <taxon>Enterocloster</taxon>
    </lineage>
</organism>
<sequence>MEAAVTYKDLSFSFADILHVDQIEIRERPNAHGSLRISAVLDADREREIFFEVPDTLSLFYEDGGEKKTLFSGMLFYSSMNRKGKYLHLTLEAKTHTYRMDMEKKIRSFQNTGETFGQIMGEVLKNYPGTLWTEHFSDRAAGQLLFQYEETDWEFLTRLAGRCQARLYPQSLTEGEAFRAGLPENREPWSLGEDFFVSQMCFDEYEKMRANARLGALPQQYLSWKAESWEILPLGARLLYRGKDWFVGEVERRLTDGILRSTYTLVQREREMRETTYAPLLPGISLDGTVTNVTRNQVQVYMDRDSNTRTAGQYWFPYSTVAGSADGSGWYCMPEKGEKIRVYFPTADEKEAYVISALSGNTQGNQGVSMDPAVKHISTAQGNMVTFSGAGANISVKGGTGSVTLGSGGDFCVTAAESISIYAGSRVSVSGNEITAAAGEKLGLAADPGASIELKPGQADVKAGKIYQN</sequence>
<accession>A0A9D2N1V1</accession>
<reference evidence="1" key="2">
    <citation type="submission" date="2021-04" db="EMBL/GenBank/DDBJ databases">
        <authorList>
            <person name="Gilroy R."/>
        </authorList>
    </citation>
    <scope>NUCLEOTIDE SEQUENCE</scope>
    <source>
        <strain evidence="1">CHK180-15479</strain>
    </source>
</reference>